<organism evidence="9 10">
    <name type="scientific">Discina gigas</name>
    <dbReference type="NCBI Taxonomy" id="1032678"/>
    <lineage>
        <taxon>Eukaryota</taxon>
        <taxon>Fungi</taxon>
        <taxon>Dikarya</taxon>
        <taxon>Ascomycota</taxon>
        <taxon>Pezizomycotina</taxon>
        <taxon>Pezizomycetes</taxon>
        <taxon>Pezizales</taxon>
        <taxon>Discinaceae</taxon>
        <taxon>Discina</taxon>
    </lineage>
</organism>
<keyword evidence="6" id="KW-0804">Transcription</keyword>
<keyword evidence="3" id="KW-0689">Ribosomal protein</keyword>
<name>A0ABR3GMD0_9PEZI</name>
<dbReference type="Proteomes" id="UP001447188">
    <property type="component" value="Unassembled WGS sequence"/>
</dbReference>
<evidence type="ECO:0000256" key="7">
    <source>
        <dbReference type="ARBA" id="ARBA00023274"/>
    </source>
</evidence>
<dbReference type="PANTHER" id="PTHR28184:SF1">
    <property type="entry name" value="LARGE RIBOSOMAL SUBUNIT PROTEIN ML67"/>
    <property type="match status" value="1"/>
</dbReference>
<dbReference type="Pfam" id="PF12829">
    <property type="entry name" value="Mhr1"/>
    <property type="match status" value="1"/>
</dbReference>
<keyword evidence="10" id="KW-1185">Reference proteome</keyword>
<evidence type="ECO:0000256" key="3">
    <source>
        <dbReference type="ARBA" id="ARBA00022980"/>
    </source>
</evidence>
<keyword evidence="5" id="KW-0496">Mitochondrion</keyword>
<dbReference type="EMBL" id="JBBBZM010000039">
    <property type="protein sequence ID" value="KAL0637065.1"/>
    <property type="molecule type" value="Genomic_DNA"/>
</dbReference>
<evidence type="ECO:0000313" key="9">
    <source>
        <dbReference type="EMBL" id="KAL0637065.1"/>
    </source>
</evidence>
<evidence type="ECO:0000256" key="8">
    <source>
        <dbReference type="ARBA" id="ARBA00035185"/>
    </source>
</evidence>
<accession>A0ABR3GMD0</accession>
<comment type="similarity">
    <text evidence="2">Belongs to the mitochondrion-specific ribosomal protein mL67 family.</text>
</comment>
<evidence type="ECO:0000256" key="4">
    <source>
        <dbReference type="ARBA" id="ARBA00023015"/>
    </source>
</evidence>
<evidence type="ECO:0000256" key="5">
    <source>
        <dbReference type="ARBA" id="ARBA00023128"/>
    </source>
</evidence>
<sequence>MVAKPVHPIILNLGKNIFIYNNIQTKQVVYSLTRSLKNNAALKQLTYVGKKSIPRALRKDVWTPMASVEFPFASIGLKTFKKLREFRKLHETAYPKELVQGKTKKEKKYILMDQKANSVADLAVSLEWEIAQANKKAEETKETKNPMPAVGKDEVVVRWHNVYDAQFAKDWPDLVLHCHAERAVRYTVPPKKIETAPELLAAPETAQNQEVATA</sequence>
<comment type="subcellular location">
    <subcellularLocation>
        <location evidence="1">Mitochondrion</location>
    </subcellularLocation>
</comment>
<evidence type="ECO:0000256" key="1">
    <source>
        <dbReference type="ARBA" id="ARBA00004173"/>
    </source>
</evidence>
<evidence type="ECO:0000313" key="10">
    <source>
        <dbReference type="Proteomes" id="UP001447188"/>
    </source>
</evidence>
<reference evidence="9 10" key="1">
    <citation type="submission" date="2024-02" db="EMBL/GenBank/DDBJ databases">
        <title>Discinaceae phylogenomics.</title>
        <authorList>
            <person name="Dirks A.C."/>
            <person name="James T.Y."/>
        </authorList>
    </citation>
    <scope>NUCLEOTIDE SEQUENCE [LARGE SCALE GENOMIC DNA]</scope>
    <source>
        <strain evidence="9 10">ACD0624</strain>
    </source>
</reference>
<gene>
    <name evidence="9" type="ORF">Q9L58_003888</name>
</gene>
<dbReference type="InterPro" id="IPR024629">
    <property type="entry name" value="Ribosomal_mL67"/>
</dbReference>
<evidence type="ECO:0000256" key="6">
    <source>
        <dbReference type="ARBA" id="ARBA00023163"/>
    </source>
</evidence>
<proteinExistence type="inferred from homology"/>
<keyword evidence="7" id="KW-0687">Ribonucleoprotein</keyword>
<evidence type="ECO:0000256" key="2">
    <source>
        <dbReference type="ARBA" id="ARBA00010741"/>
    </source>
</evidence>
<protein>
    <recommendedName>
        <fullName evidence="8">Large ribosomal subunit protein mL67</fullName>
    </recommendedName>
</protein>
<comment type="caution">
    <text evidence="9">The sequence shown here is derived from an EMBL/GenBank/DDBJ whole genome shotgun (WGS) entry which is preliminary data.</text>
</comment>
<keyword evidence="4" id="KW-0805">Transcription regulation</keyword>
<dbReference type="PANTHER" id="PTHR28184">
    <property type="entry name" value="MITOCHONDRIAL HOMOLOGOUS RECOMBINATION PROTEIN 1"/>
    <property type="match status" value="1"/>
</dbReference>